<protein>
    <submittedName>
        <fullName evidence="1">Uncharacterized protein</fullName>
    </submittedName>
</protein>
<name>A0AAD3YBY2_9TREE</name>
<evidence type="ECO:0000313" key="1">
    <source>
        <dbReference type="EMBL" id="GMK56274.1"/>
    </source>
</evidence>
<accession>A0AAD3YBY2</accession>
<sequence>MPDQLPRDIVDRIASFADASTCDALLRTSWAGYLAAVPYVYADVTLTAGLLVGLLGDESQAMPGSGWPNTASHERKCAALRRVRRLVVDATSVYRVPTVLRPRTVVFEPGADVSSFIYLGIQAPSVCIRLSGLEYDWDGLESLSSFGSELVTVHGFDLRNPAPKLALGRRTRFWPRQSAGTGWTGLPWLDNLEDWGGFLESVLDEGMGRTFSSRSSVELIVPHEPLTCAHVDEYSASLFFMRVILRMDLGEGIAMPFGVGCACGERRVERWCSAPLIDALRAESGDGNYDELIRQMQRQDARLPPPPTGLCNAHVWDVTEMAPEMEREHPGLYAEACAQVVQTLVAEARALLLEESGDGG</sequence>
<comment type="caution">
    <text evidence="1">The sequence shown here is derived from an EMBL/GenBank/DDBJ whole genome shotgun (WGS) entry which is preliminary data.</text>
</comment>
<keyword evidence="2" id="KW-1185">Reference proteome</keyword>
<organism evidence="1 2">
    <name type="scientific">Cutaneotrichosporon spelunceum</name>
    <dbReference type="NCBI Taxonomy" id="1672016"/>
    <lineage>
        <taxon>Eukaryota</taxon>
        <taxon>Fungi</taxon>
        <taxon>Dikarya</taxon>
        <taxon>Basidiomycota</taxon>
        <taxon>Agaricomycotina</taxon>
        <taxon>Tremellomycetes</taxon>
        <taxon>Trichosporonales</taxon>
        <taxon>Trichosporonaceae</taxon>
        <taxon>Cutaneotrichosporon</taxon>
    </lineage>
</organism>
<dbReference type="Proteomes" id="UP001222932">
    <property type="component" value="Unassembled WGS sequence"/>
</dbReference>
<proteinExistence type="predicted"/>
<dbReference type="AlphaFoldDB" id="A0AAD3YBY2"/>
<gene>
    <name evidence="1" type="ORF">CspeluHIS016_0301140</name>
</gene>
<dbReference type="EMBL" id="BTCM01000003">
    <property type="protein sequence ID" value="GMK56274.1"/>
    <property type="molecule type" value="Genomic_DNA"/>
</dbReference>
<reference evidence="1" key="1">
    <citation type="journal article" date="2023" name="BMC Genomics">
        <title>Chromosome-level genome assemblies of Cutaneotrichosporon spp. (Trichosporonales, Basidiomycota) reveal imbalanced evolution between nucleotide sequences and chromosome synteny.</title>
        <authorList>
            <person name="Kobayashi Y."/>
            <person name="Kayamori A."/>
            <person name="Aoki K."/>
            <person name="Shiwa Y."/>
            <person name="Matsutani M."/>
            <person name="Fujita N."/>
            <person name="Sugita T."/>
            <person name="Iwasaki W."/>
            <person name="Tanaka N."/>
            <person name="Takashima M."/>
        </authorList>
    </citation>
    <scope>NUCLEOTIDE SEQUENCE</scope>
    <source>
        <strain evidence="1">HIS016</strain>
    </source>
</reference>
<reference evidence="1" key="2">
    <citation type="submission" date="2023-06" db="EMBL/GenBank/DDBJ databases">
        <authorList>
            <person name="Kobayashi Y."/>
            <person name="Kayamori A."/>
            <person name="Aoki K."/>
            <person name="Shiwa Y."/>
            <person name="Fujita N."/>
            <person name="Sugita T."/>
            <person name="Iwasaki W."/>
            <person name="Tanaka N."/>
            <person name="Takashima M."/>
        </authorList>
    </citation>
    <scope>NUCLEOTIDE SEQUENCE</scope>
    <source>
        <strain evidence="1">HIS016</strain>
    </source>
</reference>
<evidence type="ECO:0000313" key="2">
    <source>
        <dbReference type="Proteomes" id="UP001222932"/>
    </source>
</evidence>